<keyword evidence="3" id="KW-1185">Reference proteome</keyword>
<dbReference type="EMBL" id="MU154528">
    <property type="protein sequence ID" value="KAF9500168.1"/>
    <property type="molecule type" value="Genomic_DNA"/>
</dbReference>
<proteinExistence type="predicted"/>
<feature type="region of interest" description="Disordered" evidence="1">
    <location>
        <begin position="423"/>
        <end position="448"/>
    </location>
</feature>
<dbReference type="Proteomes" id="UP000807025">
    <property type="component" value="Unassembled WGS sequence"/>
</dbReference>
<feature type="region of interest" description="Disordered" evidence="1">
    <location>
        <begin position="1"/>
        <end position="36"/>
    </location>
</feature>
<feature type="region of interest" description="Disordered" evidence="1">
    <location>
        <begin position="469"/>
        <end position="512"/>
    </location>
</feature>
<sequence>MHGDIKEQYRRHRRSASSTGSNRASQRTDKPIPQPSGLFARIQNLRTAANTISSLSSLLPFNAPQIAPLPTSSTSDVNSAPGGSSPRIDINVDVHTRMHSEHPGSLSYFMEENERQTYAIWAGSPHPNRRRTPTNPLVYRNMDTQATEHDEELLQTAISLPDPTHTPLSGYAITGPLDSHPRRSRRTQQVSPTHVKRLLSSFYEPSQAFDDHTRPSAIKPDYVNVPSLDPSPVLSDTTPPLTPDSFHDSGGSLPSVTPRLRFQSAFDEGGLGLAYEDNVDLVDFEHSYGIQNAVNHHRRADYTQDGIYAPALSRSVQQGKKPLYLTEDMNGRPETADNACDTEALTDVVDGEEWVGLKYTIELSTRERHRTQSQQPAIEGEHSKSRASWAMLHQEVTHPAMIEEEFYHWRQWHKFLEQHEQRQKQRSISQRHSYAVQQQNSQTASLDNEKQVKEGAWWIIRSKKERKRGLSCPTRGKTFRRTVSSEAHVEHGEKQDNTPRPQSFGSDFTSCSSAFHVPFD</sequence>
<accession>A0A9P6DJ95</accession>
<evidence type="ECO:0000256" key="1">
    <source>
        <dbReference type="SAM" id="MobiDB-lite"/>
    </source>
</evidence>
<dbReference type="AlphaFoldDB" id="A0A9P6DJ95"/>
<gene>
    <name evidence="2" type="ORF">BDN71DRAFT_1427447</name>
</gene>
<feature type="compositionally biased region" description="Basic and acidic residues" evidence="1">
    <location>
        <begin position="487"/>
        <end position="497"/>
    </location>
</feature>
<reference evidence="2" key="1">
    <citation type="submission" date="2020-11" db="EMBL/GenBank/DDBJ databases">
        <authorList>
            <consortium name="DOE Joint Genome Institute"/>
            <person name="Ahrendt S."/>
            <person name="Riley R."/>
            <person name="Andreopoulos W."/>
            <person name="Labutti K."/>
            <person name="Pangilinan J."/>
            <person name="Ruiz-Duenas F.J."/>
            <person name="Barrasa J.M."/>
            <person name="Sanchez-Garcia M."/>
            <person name="Camarero S."/>
            <person name="Miyauchi S."/>
            <person name="Serrano A."/>
            <person name="Linde D."/>
            <person name="Babiker R."/>
            <person name="Drula E."/>
            <person name="Ayuso-Fernandez I."/>
            <person name="Pacheco R."/>
            <person name="Padilla G."/>
            <person name="Ferreira P."/>
            <person name="Barriuso J."/>
            <person name="Kellner H."/>
            <person name="Castanera R."/>
            <person name="Alfaro M."/>
            <person name="Ramirez L."/>
            <person name="Pisabarro A.G."/>
            <person name="Kuo A."/>
            <person name="Tritt A."/>
            <person name="Lipzen A."/>
            <person name="He G."/>
            <person name="Yan M."/>
            <person name="Ng V."/>
            <person name="Cullen D."/>
            <person name="Martin F."/>
            <person name="Rosso M.-N."/>
            <person name="Henrissat B."/>
            <person name="Hibbett D."/>
            <person name="Martinez A.T."/>
            <person name="Grigoriev I.V."/>
        </authorList>
    </citation>
    <scope>NUCLEOTIDE SEQUENCE</scope>
    <source>
        <strain evidence="2">ATCC 90797</strain>
    </source>
</reference>
<protein>
    <submittedName>
        <fullName evidence="2">Uncharacterized protein</fullName>
    </submittedName>
</protein>
<feature type="compositionally biased region" description="Polar residues" evidence="1">
    <location>
        <begin position="498"/>
        <end position="512"/>
    </location>
</feature>
<feature type="region of interest" description="Disordered" evidence="1">
    <location>
        <begin position="223"/>
        <end position="251"/>
    </location>
</feature>
<name>A0A9P6DJ95_PLEER</name>
<dbReference type="OrthoDB" id="2964597at2759"/>
<evidence type="ECO:0000313" key="2">
    <source>
        <dbReference type="EMBL" id="KAF9500168.1"/>
    </source>
</evidence>
<feature type="compositionally biased region" description="Polar residues" evidence="1">
    <location>
        <begin position="16"/>
        <end position="25"/>
    </location>
</feature>
<evidence type="ECO:0000313" key="3">
    <source>
        <dbReference type="Proteomes" id="UP000807025"/>
    </source>
</evidence>
<feature type="compositionally biased region" description="Polar residues" evidence="1">
    <location>
        <begin position="426"/>
        <end position="446"/>
    </location>
</feature>
<comment type="caution">
    <text evidence="2">The sequence shown here is derived from an EMBL/GenBank/DDBJ whole genome shotgun (WGS) entry which is preliminary data.</text>
</comment>
<organism evidence="2 3">
    <name type="scientific">Pleurotus eryngii</name>
    <name type="common">Boletus of the steppes</name>
    <dbReference type="NCBI Taxonomy" id="5323"/>
    <lineage>
        <taxon>Eukaryota</taxon>
        <taxon>Fungi</taxon>
        <taxon>Dikarya</taxon>
        <taxon>Basidiomycota</taxon>
        <taxon>Agaricomycotina</taxon>
        <taxon>Agaricomycetes</taxon>
        <taxon>Agaricomycetidae</taxon>
        <taxon>Agaricales</taxon>
        <taxon>Pleurotineae</taxon>
        <taxon>Pleurotaceae</taxon>
        <taxon>Pleurotus</taxon>
    </lineage>
</organism>